<evidence type="ECO:0000256" key="4">
    <source>
        <dbReference type="ARBA" id="ARBA00022801"/>
    </source>
</evidence>
<comment type="similarity">
    <text evidence="1 8">Belongs to the SOS response-associated peptidase family.</text>
</comment>
<evidence type="ECO:0000256" key="5">
    <source>
        <dbReference type="ARBA" id="ARBA00023124"/>
    </source>
</evidence>
<evidence type="ECO:0000256" key="7">
    <source>
        <dbReference type="ARBA" id="ARBA00023239"/>
    </source>
</evidence>
<dbReference type="AlphaFoldDB" id="A0A4R8MQA5"/>
<dbReference type="PANTHER" id="PTHR13604">
    <property type="entry name" value="DC12-RELATED"/>
    <property type="match status" value="1"/>
</dbReference>
<evidence type="ECO:0000256" key="6">
    <source>
        <dbReference type="ARBA" id="ARBA00023125"/>
    </source>
</evidence>
<gene>
    <name evidence="9" type="ORF">CLV96_0315</name>
</gene>
<dbReference type="PANTHER" id="PTHR13604:SF0">
    <property type="entry name" value="ABASIC SITE PROCESSING PROTEIN HMCES"/>
    <property type="match status" value="1"/>
</dbReference>
<dbReference type="InterPro" id="IPR036590">
    <property type="entry name" value="SRAP-like"/>
</dbReference>
<name>A0A4R8MQA5_LEPME</name>
<dbReference type="Pfam" id="PF02586">
    <property type="entry name" value="SRAP"/>
    <property type="match status" value="1"/>
</dbReference>
<dbReference type="InterPro" id="IPR003738">
    <property type="entry name" value="SRAP"/>
</dbReference>
<evidence type="ECO:0000256" key="2">
    <source>
        <dbReference type="ARBA" id="ARBA00022670"/>
    </source>
</evidence>
<keyword evidence="2 8" id="KW-0645">Protease</keyword>
<dbReference type="Gene3D" id="3.90.1680.10">
    <property type="entry name" value="SOS response associated peptidase-like"/>
    <property type="match status" value="1"/>
</dbReference>
<evidence type="ECO:0000256" key="3">
    <source>
        <dbReference type="ARBA" id="ARBA00022763"/>
    </source>
</evidence>
<dbReference type="Proteomes" id="UP000294684">
    <property type="component" value="Unassembled WGS sequence"/>
</dbReference>
<dbReference type="GO" id="GO:0006508">
    <property type="term" value="P:proteolysis"/>
    <property type="evidence" value="ECO:0007669"/>
    <property type="project" value="UniProtKB-KW"/>
</dbReference>
<keyword evidence="4 8" id="KW-0378">Hydrolase</keyword>
<dbReference type="GO" id="GO:0106300">
    <property type="term" value="P:protein-DNA covalent cross-linking repair"/>
    <property type="evidence" value="ECO:0007669"/>
    <property type="project" value="InterPro"/>
</dbReference>
<evidence type="ECO:0000313" key="9">
    <source>
        <dbReference type="EMBL" id="TDY71353.1"/>
    </source>
</evidence>
<keyword evidence="6" id="KW-0238">DNA-binding</keyword>
<keyword evidence="3" id="KW-0227">DNA damage</keyword>
<evidence type="ECO:0000256" key="8">
    <source>
        <dbReference type="RuleBase" id="RU364100"/>
    </source>
</evidence>
<sequence length="221" mass="26268">MCNQFNHKLITNPDGTQRYITVEFSEEDFAWKRKMWENLEIDFKTVVKKPTDIIQSFSMLDGQIIATEDAWGFKPSWSKRPIMNTQSEKLFDSTVWKHYIHNRILIPVKSFFEWQEQPNGKKHKYEITFKNTDSLFAGIWGVEDGKRWITILTQSANEKMKTIHNSGDNKHRQPVLMRNEFARSWIDPKISNRKDVTDMITQFMPDDTTEQDLDQEPTLFR</sequence>
<accession>A0A4R8MQA5</accession>
<dbReference type="EMBL" id="SORO01000001">
    <property type="protein sequence ID" value="TDY71353.1"/>
    <property type="molecule type" value="Genomic_DNA"/>
</dbReference>
<protein>
    <recommendedName>
        <fullName evidence="8">Abasic site processing protein</fullName>
        <ecNumber evidence="8">3.4.-.-</ecNumber>
    </recommendedName>
</protein>
<keyword evidence="10" id="KW-1185">Reference proteome</keyword>
<comment type="caution">
    <text evidence="9">The sequence shown here is derived from an EMBL/GenBank/DDBJ whole genome shotgun (WGS) entry which is preliminary data.</text>
</comment>
<evidence type="ECO:0000313" key="10">
    <source>
        <dbReference type="Proteomes" id="UP000294684"/>
    </source>
</evidence>
<reference evidence="9 10" key="1">
    <citation type="submission" date="2019-03" db="EMBL/GenBank/DDBJ databases">
        <title>Genomic Encyclopedia of Archaeal and Bacterial Type Strains, Phase II (KMG-II): from individual species to whole genera.</title>
        <authorList>
            <person name="Goeker M."/>
        </authorList>
    </citation>
    <scope>NUCLEOTIDE SEQUENCE [LARGE SCALE GENOMIC DNA]</scope>
    <source>
        <strain evidence="9 10">DSM 21537</strain>
    </source>
</reference>
<proteinExistence type="inferred from homology"/>
<keyword evidence="5" id="KW-0190">Covalent protein-DNA linkage</keyword>
<keyword evidence="7" id="KW-0456">Lyase</keyword>
<dbReference type="GO" id="GO:0008233">
    <property type="term" value="F:peptidase activity"/>
    <property type="evidence" value="ECO:0007669"/>
    <property type="project" value="UniProtKB-KW"/>
</dbReference>
<organism evidence="9 10">
    <name type="scientific">Leptospira meyeri</name>
    <dbReference type="NCBI Taxonomy" id="29508"/>
    <lineage>
        <taxon>Bacteria</taxon>
        <taxon>Pseudomonadati</taxon>
        <taxon>Spirochaetota</taxon>
        <taxon>Spirochaetia</taxon>
        <taxon>Leptospirales</taxon>
        <taxon>Leptospiraceae</taxon>
        <taxon>Leptospira</taxon>
    </lineage>
</organism>
<dbReference type="GO" id="GO:0016829">
    <property type="term" value="F:lyase activity"/>
    <property type="evidence" value="ECO:0007669"/>
    <property type="project" value="UniProtKB-KW"/>
</dbReference>
<dbReference type="GO" id="GO:0003697">
    <property type="term" value="F:single-stranded DNA binding"/>
    <property type="evidence" value="ECO:0007669"/>
    <property type="project" value="InterPro"/>
</dbReference>
<dbReference type="EC" id="3.4.-.-" evidence="8"/>
<dbReference type="STRING" id="1193051.LEP1GSC017_3658"/>
<evidence type="ECO:0000256" key="1">
    <source>
        <dbReference type="ARBA" id="ARBA00008136"/>
    </source>
</evidence>
<dbReference type="SUPFAM" id="SSF143081">
    <property type="entry name" value="BB1717-like"/>
    <property type="match status" value="1"/>
</dbReference>